<dbReference type="STRING" id="1244869.H261_12744"/>
<name>M2Y905_9PROT</name>
<proteinExistence type="predicted"/>
<organism evidence="1 2">
    <name type="scientific">Paramagnetospirillum caucaseum</name>
    <dbReference type="NCBI Taxonomy" id="1244869"/>
    <lineage>
        <taxon>Bacteria</taxon>
        <taxon>Pseudomonadati</taxon>
        <taxon>Pseudomonadota</taxon>
        <taxon>Alphaproteobacteria</taxon>
        <taxon>Rhodospirillales</taxon>
        <taxon>Magnetospirillaceae</taxon>
        <taxon>Paramagnetospirillum</taxon>
    </lineage>
</organism>
<evidence type="ECO:0000313" key="1">
    <source>
        <dbReference type="EMBL" id="EME69521.1"/>
    </source>
</evidence>
<accession>M2Y905</accession>
<comment type="caution">
    <text evidence="1">The sequence shown here is derived from an EMBL/GenBank/DDBJ whole genome shotgun (WGS) entry which is preliminary data.</text>
</comment>
<feature type="non-terminal residue" evidence="1">
    <location>
        <position position="1"/>
    </location>
</feature>
<sequence>SIVTGRIVQRGRSSNWRFDIIESPNLLHGGRRIGATRRGRSLNPTGRRREAIGRRRHIRSASRRRRFDEISGIHGRLFLRHISRPANDLIQVLVRNFRPHWLARHFASPKTRVFPVSCLFL</sequence>
<protein>
    <submittedName>
        <fullName evidence="1">Uncharacterized protein</fullName>
    </submittedName>
</protein>
<dbReference type="AlphaFoldDB" id="M2Y905"/>
<reference evidence="1 2" key="1">
    <citation type="journal article" date="2014" name="Genome Announc.">
        <title>Draft Genome Sequence of Magnetospirillum sp. Strain SO-1, a Freshwater Magnetotactic Bacterium Isolated from the Ol'khovka River, Russia.</title>
        <authorList>
            <person name="Grouzdev D.S."/>
            <person name="Dziuba M.V."/>
            <person name="Sukhacheva M.S."/>
            <person name="Mardanov A.V."/>
            <person name="Beletskiy A.V."/>
            <person name="Kuznetsov B.B."/>
            <person name="Skryabin K.G."/>
        </authorList>
    </citation>
    <scope>NUCLEOTIDE SEQUENCE [LARGE SCALE GENOMIC DNA]</scope>
    <source>
        <strain evidence="1 2">SO-1</strain>
    </source>
</reference>
<evidence type="ECO:0000313" key="2">
    <source>
        <dbReference type="Proteomes" id="UP000011744"/>
    </source>
</evidence>
<dbReference type="Proteomes" id="UP000011744">
    <property type="component" value="Unassembled WGS sequence"/>
</dbReference>
<dbReference type="EMBL" id="AONQ01000032">
    <property type="protein sequence ID" value="EME69521.1"/>
    <property type="molecule type" value="Genomic_DNA"/>
</dbReference>
<keyword evidence="2" id="KW-1185">Reference proteome</keyword>
<gene>
    <name evidence="1" type="ORF">H261_12744</name>
</gene>